<dbReference type="AlphaFoldDB" id="A0A075A265"/>
<dbReference type="GO" id="GO:0061343">
    <property type="term" value="P:cell adhesion involved in heart morphogenesis"/>
    <property type="evidence" value="ECO:0007669"/>
    <property type="project" value="TreeGrafter"/>
</dbReference>
<dbReference type="GO" id="GO:0007508">
    <property type="term" value="P:larval heart development"/>
    <property type="evidence" value="ECO:0007669"/>
    <property type="project" value="TreeGrafter"/>
</dbReference>
<dbReference type="GeneID" id="20329249"/>
<dbReference type="PANTHER" id="PTHR33395">
    <property type="entry name" value="TRANSCRIPTASE, PUTATIVE-RELATED-RELATED"/>
    <property type="match status" value="1"/>
</dbReference>
<sequence length="398" mass="43867">MPLSLPGYTNFRSDRSHRRGGCLIYARTDMEVSTIDDPLLADTPESVWLSACRGNPPFILGYMPPPHSISSINRLSMLLSHTQALPHPNKLIVGDLNLPEIARSQQNSPLRLSPLLNRLNVEGWSQFVRQPTRGTYTLDIALVNSYLRPTAAVGPKLPDSDHCIVTCSWTSTLPSVTLPPLTCFILSPGILEAFAISLRHKSWDEFFVSGDTQNVANIFHDNLLSSLYLVAPTRASHASGCHPATRIPATRHKLRKYLRLFLESDDLSLLIVINKLMTDITTAKLALEKCGESIAVAHFLQPKMLGRLFRRRCFSNSSAVSNIVAAGGKPLSDPADIVESLNPYFASCYILSPSTLSIYYSPPGYEVVTSANETSTNLCTFSVTLSDHVSRQPSLFQD</sequence>
<proteinExistence type="predicted"/>
<accession>A0A075A265</accession>
<evidence type="ECO:0000313" key="2">
    <source>
        <dbReference type="Proteomes" id="UP000054324"/>
    </source>
</evidence>
<reference evidence="1 2" key="1">
    <citation type="submission" date="2013-11" db="EMBL/GenBank/DDBJ databases">
        <title>Opisthorchis viverrini - life in the bile duct.</title>
        <authorList>
            <person name="Young N.D."/>
            <person name="Nagarajan N."/>
            <person name="Lin S.J."/>
            <person name="Korhonen P.K."/>
            <person name="Jex A.R."/>
            <person name="Hall R.S."/>
            <person name="Safavi-Hemami H."/>
            <person name="Kaewkong W."/>
            <person name="Bertrand D."/>
            <person name="Gao S."/>
            <person name="Seet Q."/>
            <person name="Wongkham S."/>
            <person name="Teh B.T."/>
            <person name="Wongkham C."/>
            <person name="Intapan P.M."/>
            <person name="Maleewong W."/>
            <person name="Yang X."/>
            <person name="Hu M."/>
            <person name="Wang Z."/>
            <person name="Hofmann A."/>
            <person name="Sternberg P.W."/>
            <person name="Tan P."/>
            <person name="Wang J."/>
            <person name="Gasser R.B."/>
        </authorList>
    </citation>
    <scope>NUCLEOTIDE SEQUENCE [LARGE SCALE GENOMIC DNA]</scope>
</reference>
<dbReference type="InterPro" id="IPR036691">
    <property type="entry name" value="Endo/exonu/phosph_ase_sf"/>
</dbReference>
<evidence type="ECO:0008006" key="3">
    <source>
        <dbReference type="Google" id="ProtNLM"/>
    </source>
</evidence>
<dbReference type="CTD" id="20329249"/>
<gene>
    <name evidence="1" type="ORF">T265_15083</name>
</gene>
<feature type="non-terminal residue" evidence="1">
    <location>
        <position position="398"/>
    </location>
</feature>
<dbReference type="RefSeq" id="XP_009174773.1">
    <property type="nucleotide sequence ID" value="XM_009176509.1"/>
</dbReference>
<keyword evidence="2" id="KW-1185">Reference proteome</keyword>
<organism evidence="1 2">
    <name type="scientific">Opisthorchis viverrini</name>
    <name type="common">Southeast Asian liver fluke</name>
    <dbReference type="NCBI Taxonomy" id="6198"/>
    <lineage>
        <taxon>Eukaryota</taxon>
        <taxon>Metazoa</taxon>
        <taxon>Spiralia</taxon>
        <taxon>Lophotrochozoa</taxon>
        <taxon>Platyhelminthes</taxon>
        <taxon>Trematoda</taxon>
        <taxon>Digenea</taxon>
        <taxon>Opisthorchiida</taxon>
        <taxon>Opisthorchiata</taxon>
        <taxon>Opisthorchiidae</taxon>
        <taxon>Opisthorchis</taxon>
    </lineage>
</organism>
<name>A0A075A265_OPIVI</name>
<dbReference type="EMBL" id="KL596963">
    <property type="protein sequence ID" value="KER21494.1"/>
    <property type="molecule type" value="Genomic_DNA"/>
</dbReference>
<dbReference type="OrthoDB" id="6231910at2759"/>
<dbReference type="STRING" id="6198.A0A075A265"/>
<dbReference type="GO" id="GO:0031012">
    <property type="term" value="C:extracellular matrix"/>
    <property type="evidence" value="ECO:0007669"/>
    <property type="project" value="TreeGrafter"/>
</dbReference>
<dbReference type="KEGG" id="ovi:T265_15083"/>
<evidence type="ECO:0000313" key="1">
    <source>
        <dbReference type="EMBL" id="KER21494.1"/>
    </source>
</evidence>
<dbReference type="Gene3D" id="3.60.10.10">
    <property type="entry name" value="Endonuclease/exonuclease/phosphatase"/>
    <property type="match status" value="1"/>
</dbReference>
<protein>
    <recommendedName>
        <fullName evidence="3">Endonuclease/exonuclease/phosphatase domain-containing protein</fullName>
    </recommendedName>
</protein>
<dbReference type="Proteomes" id="UP000054324">
    <property type="component" value="Unassembled WGS sequence"/>
</dbReference>
<dbReference type="SUPFAM" id="SSF56219">
    <property type="entry name" value="DNase I-like"/>
    <property type="match status" value="1"/>
</dbReference>
<dbReference type="PANTHER" id="PTHR33395:SF22">
    <property type="entry name" value="REVERSE TRANSCRIPTASE DOMAIN-CONTAINING PROTEIN"/>
    <property type="match status" value="1"/>
</dbReference>